<organism evidence="1 2">
    <name type="scientific">Cirrhinus molitorella</name>
    <name type="common">mud carp</name>
    <dbReference type="NCBI Taxonomy" id="172907"/>
    <lineage>
        <taxon>Eukaryota</taxon>
        <taxon>Metazoa</taxon>
        <taxon>Chordata</taxon>
        <taxon>Craniata</taxon>
        <taxon>Vertebrata</taxon>
        <taxon>Euteleostomi</taxon>
        <taxon>Actinopterygii</taxon>
        <taxon>Neopterygii</taxon>
        <taxon>Teleostei</taxon>
        <taxon>Ostariophysi</taxon>
        <taxon>Cypriniformes</taxon>
        <taxon>Cyprinidae</taxon>
        <taxon>Labeoninae</taxon>
        <taxon>Labeonini</taxon>
        <taxon>Cirrhinus</taxon>
    </lineage>
</organism>
<evidence type="ECO:0000313" key="2">
    <source>
        <dbReference type="Proteomes" id="UP001558613"/>
    </source>
</evidence>
<protein>
    <submittedName>
        <fullName evidence="1">Uncharacterized protein</fullName>
    </submittedName>
</protein>
<dbReference type="Proteomes" id="UP001558613">
    <property type="component" value="Unassembled WGS sequence"/>
</dbReference>
<name>A0ABR3MTG3_9TELE</name>
<proteinExistence type="predicted"/>
<reference evidence="1 2" key="1">
    <citation type="submission" date="2023-09" db="EMBL/GenBank/DDBJ databases">
        <authorList>
            <person name="Wang M."/>
        </authorList>
    </citation>
    <scope>NUCLEOTIDE SEQUENCE [LARGE SCALE GENOMIC DNA]</scope>
    <source>
        <strain evidence="1">GT-2023</strain>
        <tissue evidence="1">Liver</tissue>
    </source>
</reference>
<gene>
    <name evidence="1" type="ORF">QQF64_033297</name>
</gene>
<dbReference type="EMBL" id="JAYMGO010000009">
    <property type="protein sequence ID" value="KAL1267934.1"/>
    <property type="molecule type" value="Genomic_DNA"/>
</dbReference>
<sequence>MSVLRHVRKSCLSSSVGLFRALERAARNPALECELTRGAVPRCAHHTSMWMFHRLQSDTVEAVYFSAQRTEDAPHACSESRDCRLGVNRLMFSDSE</sequence>
<accession>A0ABR3MTG3</accession>
<keyword evidence="2" id="KW-1185">Reference proteome</keyword>
<comment type="caution">
    <text evidence="1">The sequence shown here is derived from an EMBL/GenBank/DDBJ whole genome shotgun (WGS) entry which is preliminary data.</text>
</comment>
<evidence type="ECO:0000313" key="1">
    <source>
        <dbReference type="EMBL" id="KAL1267934.1"/>
    </source>
</evidence>